<reference evidence="2" key="1">
    <citation type="submission" date="2021-05" db="EMBL/GenBank/DDBJ databases">
        <authorList>
            <person name="Alioto T."/>
            <person name="Alioto T."/>
            <person name="Gomez Garrido J."/>
        </authorList>
    </citation>
    <scope>NUCLEOTIDE SEQUENCE</scope>
</reference>
<protein>
    <submittedName>
        <fullName evidence="2">Uncharacterized protein</fullName>
    </submittedName>
</protein>
<sequence length="109" mass="11664">MASANAFLCSNSPCISRTPLTSWRKFGKGGCRGLKFGDRLKVGKQATSLNFLLSLQVPDFVPTEKIRILPSASGSEEGRGISGSRSLTQGAKQNRRSGDTTASWSSLKN</sequence>
<organism evidence="2">
    <name type="scientific">Cacopsylla melanoneura</name>
    <dbReference type="NCBI Taxonomy" id="428564"/>
    <lineage>
        <taxon>Eukaryota</taxon>
        <taxon>Metazoa</taxon>
        <taxon>Ecdysozoa</taxon>
        <taxon>Arthropoda</taxon>
        <taxon>Hexapoda</taxon>
        <taxon>Insecta</taxon>
        <taxon>Pterygota</taxon>
        <taxon>Neoptera</taxon>
        <taxon>Paraneoptera</taxon>
        <taxon>Hemiptera</taxon>
        <taxon>Sternorrhyncha</taxon>
        <taxon>Psylloidea</taxon>
        <taxon>Psyllidae</taxon>
        <taxon>Psyllinae</taxon>
        <taxon>Cacopsylla</taxon>
    </lineage>
</organism>
<name>A0A8D9FHA5_9HEMI</name>
<proteinExistence type="predicted"/>
<dbReference type="EMBL" id="HBUF01668373">
    <property type="protein sequence ID" value="CAG6790122.1"/>
    <property type="molecule type" value="Transcribed_RNA"/>
</dbReference>
<feature type="region of interest" description="Disordered" evidence="1">
    <location>
        <begin position="69"/>
        <end position="109"/>
    </location>
</feature>
<evidence type="ECO:0000313" key="2">
    <source>
        <dbReference type="EMBL" id="CAG6790122.1"/>
    </source>
</evidence>
<accession>A0A8D9FHA5</accession>
<feature type="compositionally biased region" description="Polar residues" evidence="1">
    <location>
        <begin position="99"/>
        <end position="109"/>
    </location>
</feature>
<dbReference type="AlphaFoldDB" id="A0A8D9FHA5"/>
<evidence type="ECO:0000256" key="1">
    <source>
        <dbReference type="SAM" id="MobiDB-lite"/>
    </source>
</evidence>